<dbReference type="FunFam" id="3.30.160.60:FF:000100">
    <property type="entry name" value="Zinc finger 45-like"/>
    <property type="match status" value="1"/>
</dbReference>
<keyword evidence="2" id="KW-0677">Repeat</keyword>
<evidence type="ECO:0000256" key="2">
    <source>
        <dbReference type="ARBA" id="ARBA00022737"/>
    </source>
</evidence>
<dbReference type="FunFam" id="3.30.160.60:FF:002343">
    <property type="entry name" value="Zinc finger protein 33A"/>
    <property type="match status" value="1"/>
</dbReference>
<keyword evidence="3 5" id="KW-0863">Zinc-finger</keyword>
<dbReference type="InterPro" id="IPR050331">
    <property type="entry name" value="Zinc_finger"/>
</dbReference>
<sequence length="555" mass="60605">MASYVNFHGQMAAIMEVLANTAVAEICQLVDDGFATLRLEVSRSQRENLALKGRLRLMEVRSGEPIPPTCTRRDHFGEDGSAITKKVKFPMVENTDPQQSQLVVVTEQPVEPEVLIIKTERQEEELSVVEDHQTASNSSVGPLALALAAESDRPLSVEAETPRVSASGRYENQDLARPGAQQQEKNDERVDEASTRCRYSHPAEQSHGGGGPNTARQTTDLTKEDDKRCVDSMSAESSSSSKVPDIDTAPIKKLDSALSPTNTGGKGGLCGAAADWTGEEVFAAVKLEAEPSCSEAFRTYNPLVSVTGDESLSNSRLTNTTSLHTESEAAALDGSSLDDSSFDDLFSSPEVARSLTAPTIRFTNGITCTEEPLSTSSFPFPSSFRNSPMLDSPTVSSFANASSDSRRRSFSSSTERVFSCQHCGRLFSTSRDVAVHQRSHAGDRIYNCYLCKKPFVHPHQLKTHQRVHTGEKPFSCSQCGKRFSQSSHIKRHMSVHTGEKRYSCSLCGKRFSQACSLKVHQTVHTGERPYSCTNCGKSFSVLGNLVRHQSVHISK</sequence>
<evidence type="ECO:0000256" key="3">
    <source>
        <dbReference type="ARBA" id="ARBA00022771"/>
    </source>
</evidence>
<dbReference type="PANTHER" id="PTHR16515:SF58">
    <property type="entry name" value="ZINC FINGER PROTEIN 22"/>
    <property type="match status" value="1"/>
</dbReference>
<dbReference type="Proteomes" id="UP000295070">
    <property type="component" value="Chromosome 2"/>
</dbReference>
<keyword evidence="9" id="KW-1185">Reference proteome</keyword>
<dbReference type="GO" id="GO:0008270">
    <property type="term" value="F:zinc ion binding"/>
    <property type="evidence" value="ECO:0007669"/>
    <property type="project" value="UniProtKB-KW"/>
</dbReference>
<evidence type="ECO:0000256" key="4">
    <source>
        <dbReference type="ARBA" id="ARBA00022833"/>
    </source>
</evidence>
<accession>A0A484DQ93</accession>
<evidence type="ECO:0000313" key="8">
    <source>
        <dbReference type="EMBL" id="TDH16617.1"/>
    </source>
</evidence>
<dbReference type="SMART" id="SM00355">
    <property type="entry name" value="ZnF_C2H2"/>
    <property type="match status" value="5"/>
</dbReference>
<dbReference type="PROSITE" id="PS00028">
    <property type="entry name" value="ZINC_FINGER_C2H2_1"/>
    <property type="match status" value="5"/>
</dbReference>
<keyword evidence="1" id="KW-0479">Metal-binding</keyword>
<dbReference type="PROSITE" id="PS50157">
    <property type="entry name" value="ZINC_FINGER_C2H2_2"/>
    <property type="match status" value="5"/>
</dbReference>
<dbReference type="Gene3D" id="3.30.160.60">
    <property type="entry name" value="Classic Zinc Finger"/>
    <property type="match status" value="5"/>
</dbReference>
<dbReference type="GO" id="GO:0010468">
    <property type="term" value="P:regulation of gene expression"/>
    <property type="evidence" value="ECO:0007669"/>
    <property type="project" value="TreeGrafter"/>
</dbReference>
<feature type="domain" description="C2H2-type" evidence="7">
    <location>
        <begin position="502"/>
        <end position="529"/>
    </location>
</feature>
<reference evidence="8 9" key="1">
    <citation type="submission" date="2019-01" db="EMBL/GenBank/DDBJ databases">
        <title>A chromosome-scale genome assembly of the yellow perch, Perca flavescens.</title>
        <authorList>
            <person name="Feron R."/>
            <person name="Morvezen R."/>
            <person name="Bestin A."/>
            <person name="Haffray P."/>
            <person name="Klopp C."/>
            <person name="Zahm M."/>
            <person name="Cabau C."/>
            <person name="Roques C."/>
            <person name="Donnadieu C."/>
            <person name="Bouchez O."/>
            <person name="Christie M."/>
            <person name="Larson W."/>
            <person name="Guiguen Y."/>
        </authorList>
    </citation>
    <scope>NUCLEOTIDE SEQUENCE [LARGE SCALE GENOMIC DNA]</scope>
    <source>
        <strain evidence="8">YP-PL-M2</strain>
        <tissue evidence="8">Blood</tissue>
    </source>
</reference>
<evidence type="ECO:0000259" key="7">
    <source>
        <dbReference type="PROSITE" id="PS50157"/>
    </source>
</evidence>
<feature type="domain" description="C2H2-type" evidence="7">
    <location>
        <begin position="474"/>
        <end position="501"/>
    </location>
</feature>
<feature type="compositionally biased region" description="Basic and acidic residues" evidence="6">
    <location>
        <begin position="221"/>
        <end position="230"/>
    </location>
</feature>
<feature type="compositionally biased region" description="Low complexity" evidence="6">
    <location>
        <begin position="232"/>
        <end position="241"/>
    </location>
</feature>
<dbReference type="Pfam" id="PF00096">
    <property type="entry name" value="zf-C2H2"/>
    <property type="match status" value="5"/>
</dbReference>
<proteinExistence type="predicted"/>
<gene>
    <name evidence="8" type="ORF">EPR50_G00022130</name>
</gene>
<evidence type="ECO:0000256" key="6">
    <source>
        <dbReference type="SAM" id="MobiDB-lite"/>
    </source>
</evidence>
<dbReference type="FunFam" id="3.30.160.60:FF:001927">
    <property type="entry name" value="Zinc finger protein 1184"/>
    <property type="match status" value="1"/>
</dbReference>
<dbReference type="SUPFAM" id="SSF57667">
    <property type="entry name" value="beta-beta-alpha zinc fingers"/>
    <property type="match status" value="3"/>
</dbReference>
<protein>
    <recommendedName>
        <fullName evidence="7">C2H2-type domain-containing protein</fullName>
    </recommendedName>
</protein>
<feature type="domain" description="C2H2-type" evidence="7">
    <location>
        <begin position="530"/>
        <end position="555"/>
    </location>
</feature>
<evidence type="ECO:0000313" key="9">
    <source>
        <dbReference type="Proteomes" id="UP000295070"/>
    </source>
</evidence>
<organism evidence="8 9">
    <name type="scientific">Perca flavescens</name>
    <name type="common">American yellow perch</name>
    <name type="synonym">Morone flavescens</name>
    <dbReference type="NCBI Taxonomy" id="8167"/>
    <lineage>
        <taxon>Eukaryota</taxon>
        <taxon>Metazoa</taxon>
        <taxon>Chordata</taxon>
        <taxon>Craniata</taxon>
        <taxon>Vertebrata</taxon>
        <taxon>Euteleostomi</taxon>
        <taxon>Actinopterygii</taxon>
        <taxon>Neopterygii</taxon>
        <taxon>Teleostei</taxon>
        <taxon>Neoteleostei</taxon>
        <taxon>Acanthomorphata</taxon>
        <taxon>Eupercaria</taxon>
        <taxon>Perciformes</taxon>
        <taxon>Percoidei</taxon>
        <taxon>Percidae</taxon>
        <taxon>Percinae</taxon>
        <taxon>Perca</taxon>
    </lineage>
</organism>
<keyword evidence="4" id="KW-0862">Zinc</keyword>
<dbReference type="FunFam" id="3.30.160.60:FF:000358">
    <property type="entry name" value="zinc finger protein 24"/>
    <property type="match status" value="1"/>
</dbReference>
<feature type="compositionally biased region" description="Basic and acidic residues" evidence="6">
    <location>
        <begin position="184"/>
        <end position="195"/>
    </location>
</feature>
<dbReference type="STRING" id="8167.A0A484DQ93"/>
<evidence type="ECO:0000256" key="1">
    <source>
        <dbReference type="ARBA" id="ARBA00022723"/>
    </source>
</evidence>
<dbReference type="InterPro" id="IPR013087">
    <property type="entry name" value="Znf_C2H2_type"/>
</dbReference>
<feature type="region of interest" description="Disordered" evidence="6">
    <location>
        <begin position="151"/>
        <end position="248"/>
    </location>
</feature>
<feature type="domain" description="C2H2-type" evidence="7">
    <location>
        <begin position="446"/>
        <end position="473"/>
    </location>
</feature>
<name>A0A484DQ93_PERFV</name>
<dbReference type="InterPro" id="IPR036236">
    <property type="entry name" value="Znf_C2H2_sf"/>
</dbReference>
<evidence type="ECO:0000256" key="5">
    <source>
        <dbReference type="PROSITE-ProRule" id="PRU00042"/>
    </source>
</evidence>
<feature type="domain" description="C2H2-type" evidence="7">
    <location>
        <begin position="418"/>
        <end position="445"/>
    </location>
</feature>
<dbReference type="AlphaFoldDB" id="A0A484DQ93"/>
<dbReference type="PANTHER" id="PTHR16515">
    <property type="entry name" value="PR DOMAIN ZINC FINGER PROTEIN"/>
    <property type="match status" value="1"/>
</dbReference>
<dbReference type="EMBL" id="SCKG01000002">
    <property type="protein sequence ID" value="TDH16617.1"/>
    <property type="molecule type" value="Genomic_DNA"/>
</dbReference>
<dbReference type="GO" id="GO:0005634">
    <property type="term" value="C:nucleus"/>
    <property type="evidence" value="ECO:0007669"/>
    <property type="project" value="TreeGrafter"/>
</dbReference>
<comment type="caution">
    <text evidence="8">The sequence shown here is derived from an EMBL/GenBank/DDBJ whole genome shotgun (WGS) entry which is preliminary data.</text>
</comment>